<name>A0A8X6VD79_TRICX</name>
<dbReference type="Gene3D" id="4.10.800.10">
    <property type="entry name" value="Thyroglobulin type-1"/>
    <property type="match status" value="1"/>
</dbReference>
<keyword evidence="1" id="KW-1015">Disulfide bond</keyword>
<reference evidence="3" key="1">
    <citation type="submission" date="2020-08" db="EMBL/GenBank/DDBJ databases">
        <title>Multicomponent nature underlies the extraordinary mechanical properties of spider dragline silk.</title>
        <authorList>
            <person name="Kono N."/>
            <person name="Nakamura H."/>
            <person name="Mori M."/>
            <person name="Yoshida Y."/>
            <person name="Ohtoshi R."/>
            <person name="Malay A.D."/>
            <person name="Moran D.A.P."/>
            <person name="Tomita M."/>
            <person name="Numata K."/>
            <person name="Arakawa K."/>
        </authorList>
    </citation>
    <scope>NUCLEOTIDE SEQUENCE</scope>
</reference>
<organism evidence="3 4">
    <name type="scientific">Trichonephila clavipes</name>
    <name type="common">Golden silk orbweaver</name>
    <name type="synonym">Nephila clavipes</name>
    <dbReference type="NCBI Taxonomy" id="2585209"/>
    <lineage>
        <taxon>Eukaryota</taxon>
        <taxon>Metazoa</taxon>
        <taxon>Ecdysozoa</taxon>
        <taxon>Arthropoda</taxon>
        <taxon>Chelicerata</taxon>
        <taxon>Arachnida</taxon>
        <taxon>Araneae</taxon>
        <taxon>Araneomorphae</taxon>
        <taxon>Entelegynae</taxon>
        <taxon>Araneoidea</taxon>
        <taxon>Nephilidae</taxon>
        <taxon>Trichonephila</taxon>
    </lineage>
</organism>
<evidence type="ECO:0000313" key="3">
    <source>
        <dbReference type="EMBL" id="GFY08314.1"/>
    </source>
</evidence>
<comment type="caution">
    <text evidence="3">The sequence shown here is derived from an EMBL/GenBank/DDBJ whole genome shotgun (WGS) entry which is preliminary data.</text>
</comment>
<proteinExistence type="predicted"/>
<dbReference type="SUPFAM" id="SSF57610">
    <property type="entry name" value="Thyroglobulin type-1 domain"/>
    <property type="match status" value="1"/>
</dbReference>
<dbReference type="Proteomes" id="UP000887159">
    <property type="component" value="Unassembled WGS sequence"/>
</dbReference>
<protein>
    <submittedName>
        <fullName evidence="3">Thyroglobulin type-1 domain-containing protein</fullName>
    </submittedName>
</protein>
<keyword evidence="4" id="KW-1185">Reference proteome</keyword>
<evidence type="ECO:0000313" key="4">
    <source>
        <dbReference type="Proteomes" id="UP000887159"/>
    </source>
</evidence>
<evidence type="ECO:0000259" key="2">
    <source>
        <dbReference type="Pfam" id="PF00086"/>
    </source>
</evidence>
<evidence type="ECO:0000256" key="1">
    <source>
        <dbReference type="ARBA" id="ARBA00023157"/>
    </source>
</evidence>
<dbReference type="Pfam" id="PF00086">
    <property type="entry name" value="Thyroglobulin_1"/>
    <property type="match status" value="1"/>
</dbReference>
<dbReference type="EMBL" id="BMAU01021280">
    <property type="protein sequence ID" value="GFY08314.1"/>
    <property type="molecule type" value="Genomic_DNA"/>
</dbReference>
<feature type="domain" description="Thyroglobulin type-1" evidence="2">
    <location>
        <begin position="47"/>
        <end position="85"/>
    </location>
</feature>
<dbReference type="InterPro" id="IPR036857">
    <property type="entry name" value="Thyroglobulin_1_sf"/>
</dbReference>
<sequence length="87" mass="10079">MQCFTEANKKCEEHGEGSLTNIKTPLCKAGYKCIGGRCSIDDSSPRCIQLRQRRQEKRNQEVYAEDLWIPECDENGNFQAMQHKKQK</sequence>
<gene>
    <name evidence="3" type="primary">AVEN_21016_1</name>
    <name evidence="3" type="ORF">TNCV_1357201</name>
</gene>
<accession>A0A8X6VD79</accession>
<dbReference type="AlphaFoldDB" id="A0A8X6VD79"/>
<dbReference type="InterPro" id="IPR000716">
    <property type="entry name" value="Thyroglobulin_1"/>
</dbReference>